<dbReference type="PANTHER" id="PTHR30250:SF26">
    <property type="entry name" value="PSMA PROTEIN"/>
    <property type="match status" value="1"/>
</dbReference>
<evidence type="ECO:0000256" key="3">
    <source>
        <dbReference type="ARBA" id="ARBA00022692"/>
    </source>
</evidence>
<reference evidence="8" key="1">
    <citation type="journal article" date="2018" name="MSphere">
        <title>Fusobacterium Genomics Using MinION and Illumina Sequencing Enables Genome Completion and Correction.</title>
        <authorList>
            <person name="Todd S.M."/>
            <person name="Settlage R.E."/>
            <person name="Lahmers K.K."/>
            <person name="Slade D.J."/>
        </authorList>
    </citation>
    <scope>NUCLEOTIDE SEQUENCE [LARGE SCALE GENOMIC DNA]</scope>
    <source>
        <strain evidence="8">ATCC 27725</strain>
    </source>
</reference>
<evidence type="ECO:0000256" key="2">
    <source>
        <dbReference type="ARBA" id="ARBA00022475"/>
    </source>
</evidence>
<keyword evidence="8" id="KW-1185">Reference proteome</keyword>
<feature type="transmembrane region" description="Helical" evidence="6">
    <location>
        <begin position="120"/>
        <end position="141"/>
    </location>
</feature>
<keyword evidence="4 6" id="KW-1133">Transmembrane helix</keyword>
<comment type="subcellular location">
    <subcellularLocation>
        <location evidence="1">Cell membrane</location>
        <topology evidence="1">Multi-pass membrane protein</topology>
    </subcellularLocation>
</comment>
<feature type="transmembrane region" description="Helical" evidence="6">
    <location>
        <begin position="85"/>
        <end position="108"/>
    </location>
</feature>
<feature type="transmembrane region" description="Helical" evidence="6">
    <location>
        <begin position="175"/>
        <end position="193"/>
    </location>
</feature>
<dbReference type="InterPro" id="IPR050833">
    <property type="entry name" value="Poly_Biosynth_Transport"/>
</dbReference>
<evidence type="ECO:0000256" key="6">
    <source>
        <dbReference type="SAM" id="Phobius"/>
    </source>
</evidence>
<keyword evidence="3 6" id="KW-0812">Transmembrane</keyword>
<name>A0ABN5JHD5_FUSVA</name>
<feature type="transmembrane region" description="Helical" evidence="6">
    <location>
        <begin position="5"/>
        <end position="25"/>
    </location>
</feature>
<dbReference type="Pfam" id="PF01943">
    <property type="entry name" value="Polysacc_synt"/>
    <property type="match status" value="1"/>
</dbReference>
<feature type="transmembrane region" description="Helical" evidence="6">
    <location>
        <begin position="148"/>
        <end position="169"/>
    </location>
</feature>
<feature type="transmembrane region" description="Helical" evidence="6">
    <location>
        <begin position="222"/>
        <end position="243"/>
    </location>
</feature>
<evidence type="ECO:0000256" key="1">
    <source>
        <dbReference type="ARBA" id="ARBA00004651"/>
    </source>
</evidence>
<dbReference type="GeneID" id="77468380"/>
<feature type="transmembrane region" description="Helical" evidence="6">
    <location>
        <begin position="460"/>
        <end position="477"/>
    </location>
</feature>
<keyword evidence="2" id="KW-1003">Cell membrane</keyword>
<dbReference type="RefSeq" id="WP_005947850.1">
    <property type="nucleotide sequence ID" value="NZ_CP028103.1"/>
</dbReference>
<feature type="transmembrane region" description="Helical" evidence="6">
    <location>
        <begin position="427"/>
        <end position="448"/>
    </location>
</feature>
<feature type="transmembrane region" description="Helical" evidence="6">
    <location>
        <begin position="295"/>
        <end position="321"/>
    </location>
</feature>
<dbReference type="Proteomes" id="UP000241238">
    <property type="component" value="Chromosome"/>
</dbReference>
<accession>A0ABN5JHD5</accession>
<protein>
    <submittedName>
        <fullName evidence="7">Polysaccharide biosynthesis protein</fullName>
    </submittedName>
</protein>
<evidence type="ECO:0000313" key="8">
    <source>
        <dbReference type="Proteomes" id="UP000241238"/>
    </source>
</evidence>
<sequence length="493" mass="57636">MKKEIILNFIFTIMINLLGFLQNRYFVRYMGMDSLGMMKLFSQLLAYLNIIELGLGSASAFALYKPLAERNYHQISIIVNTIENIYNKIGILLFGMGVLCIPIIPFFIEISKFTNEIYLYWILYLLNTVSTYLFIKYVILFTANQEFLYVRTIQSVSIVCFKIFQIICIIKFHSFFIYILLLILDNLTQWVFFRKHYKKKYSYIIKTKEKYEEIKNDIKNLFWHKIGSLVVFNTDLILISKFIDLKTVGIYASYQMITQVLSTIVSILSSLFSPKIGKYIAEHTKQENYICFKKYNILYCFISLILAYCTFILMNSFVALWLGNNFILSKFTLRLICFNLWVVLFRGNLEIFKLGTGFFDDVKSPILESIINLVISIVLGLKLGLDGVIIGTIASNVIIILIYKPILTFERCFEKNIKDYIKTYGNYLLLIIFSLVLSKLLLNYIPIIEIYTWVDWLKKAVLISSIVSTITLVIFIFDKDFREGIFIAIKKNK</sequence>
<proteinExistence type="predicted"/>
<evidence type="ECO:0000313" key="7">
    <source>
        <dbReference type="EMBL" id="AVQ31586.1"/>
    </source>
</evidence>
<evidence type="ECO:0000256" key="4">
    <source>
        <dbReference type="ARBA" id="ARBA00022989"/>
    </source>
</evidence>
<dbReference type="PANTHER" id="PTHR30250">
    <property type="entry name" value="PST FAMILY PREDICTED COLANIC ACID TRANSPORTER"/>
    <property type="match status" value="1"/>
</dbReference>
<feature type="transmembrane region" description="Helical" evidence="6">
    <location>
        <begin position="389"/>
        <end position="406"/>
    </location>
</feature>
<dbReference type="EMBL" id="CP028103">
    <property type="protein sequence ID" value="AVQ31586.1"/>
    <property type="molecule type" value="Genomic_DNA"/>
</dbReference>
<feature type="transmembrane region" description="Helical" evidence="6">
    <location>
        <begin position="45"/>
        <end position="64"/>
    </location>
</feature>
<dbReference type="InterPro" id="IPR002797">
    <property type="entry name" value="Polysacc_synth"/>
</dbReference>
<evidence type="ECO:0000256" key="5">
    <source>
        <dbReference type="ARBA" id="ARBA00023136"/>
    </source>
</evidence>
<keyword evidence="5 6" id="KW-0472">Membrane</keyword>
<organism evidence="7 8">
    <name type="scientific">Fusobacterium varium ATCC 27725</name>
    <dbReference type="NCBI Taxonomy" id="469618"/>
    <lineage>
        <taxon>Bacteria</taxon>
        <taxon>Fusobacteriati</taxon>
        <taxon>Fusobacteriota</taxon>
        <taxon>Fusobacteriia</taxon>
        <taxon>Fusobacteriales</taxon>
        <taxon>Fusobacteriaceae</taxon>
        <taxon>Fusobacterium</taxon>
    </lineage>
</organism>
<feature type="transmembrane region" description="Helical" evidence="6">
    <location>
        <begin position="249"/>
        <end position="274"/>
    </location>
</feature>
<gene>
    <name evidence="7" type="ORF">C4N18_10290</name>
</gene>